<dbReference type="InterPro" id="IPR003342">
    <property type="entry name" value="ArnT-like_N"/>
</dbReference>
<evidence type="ECO:0000259" key="17">
    <source>
        <dbReference type="PROSITE" id="PS50919"/>
    </source>
</evidence>
<feature type="transmembrane region" description="Helical" evidence="16">
    <location>
        <begin position="539"/>
        <end position="558"/>
    </location>
</feature>
<evidence type="ECO:0000256" key="3">
    <source>
        <dbReference type="ARBA" id="ARBA00007222"/>
    </source>
</evidence>
<feature type="domain" description="MIR" evidence="17">
    <location>
        <begin position="340"/>
        <end position="396"/>
    </location>
</feature>
<dbReference type="SMART" id="SM00238">
    <property type="entry name" value="BIR"/>
    <property type="match status" value="1"/>
</dbReference>
<evidence type="ECO:0000256" key="6">
    <source>
        <dbReference type="ARBA" id="ARBA00022679"/>
    </source>
</evidence>
<evidence type="ECO:0000313" key="18">
    <source>
        <dbReference type="EMBL" id="CAH2045951.1"/>
    </source>
</evidence>
<dbReference type="SUPFAM" id="SSF57924">
    <property type="entry name" value="Inhibitor of apoptosis (IAP) repeat"/>
    <property type="match status" value="1"/>
</dbReference>
<feature type="transmembrane region" description="Helical" evidence="16">
    <location>
        <begin position="160"/>
        <end position="181"/>
    </location>
</feature>
<dbReference type="EC" id="2.4.1.109" evidence="4"/>
<comment type="subcellular location">
    <subcellularLocation>
        <location evidence="1">Endoplasmic reticulum membrane</location>
        <topology evidence="1">Multi-pass membrane protein</topology>
    </subcellularLocation>
</comment>
<sequence length="1218" mass="135189">MMAHFPFEKPGDKYDGARYEGMRIFCTTLGALIIPLTFLTIWEMTQSLDATCIGTILLLCDVGFLTLNRYILLDPILLFFMSCAMYGAFKVRTLTELGQPPFSSRMVLWQLFLGWSLACTMSVKFVGLFVVMFVGLRTLVDLWNILGDLTKPVTLTLKHLVGRSLTLILWPIVLYVFFFWIHLNVLSKSGNGDGFYSSGFQARLEGNSLHNASAPRILAYGALITLKNHRTGGGYLHSHHHLYPAGVGARQQQITTYTHKDDNNRWLVRPYDREQAAGVALVRSGDLVRLTHAATGRNLHSHRERAPMSAKLMQVTGYGEDGIGDANDVWKIIVSGGNDGDEIQTVRSKLMFVHYLQACVLTTTGKQLPKWGYEQQEVACNPNLRDKNALWNVEDNIFDDLPKVSFEAYASGFFERFLESHAVMLQGNSGLKPKEGEVTSQPWQWPINYRGQFFSGSGHRIYLLGNPIVWWTNLIFLIVFFIIYVINAIREKRAQAFGLEIQDGQEKSLLNAASWSFIGWVLHYVPFWAMGRVLYFHHYFPALVFSSMLTGILTEYLLKSVKSYISLELGKTVYHCAMGLIISTTVYSFYLFSPLAYGMSGPLAHEPNSTMSGLKCNLNIILVKTDVGGVHVLDVNSGVILQSSCLAADEGGALGVEYASGADRVFVWDSSGVGARTDYNGVLLLLTALQRPLPSSQSDNIIRIELVLSEAVILYQCVQSLDVLSIEGLSDFINALKSAIDAAPVRKGVKAQKWSTVTISLPQSTFRLVTSGVVQELKGQNRRIPALAIASTVGQRANELMPCSRDEESRALMYSEAERKETFKRWPHMDYKWALPARMAQAGFYHQPSPSGDDRAMCFTCMVCLVCWEKSDEPWVEHERHSPSCPFVRGEYTHNVPISVTNATACAVPCPNIAVVSKGNTGELIAAGTADGKVNVWRFDCGLKLVKFIHLSPYDSIFSGILATDCNKVWSASLEKDTSTYGIELTAMAFVGMTSKQESYPQTQQPAEGNEKETSTSKTKPSLVCGVIVTRTNTAHPDATVKEDNSKVLFDSGALDQAKETVKTMNDQNEAKNNQASTDKMLFLLTYDIYSSLAGSITTVVQTSNSSGNSKPGGSKKVCPVLRTDDTNIYDEIHYFQYSDEDTELPQCTNSLLDEQISNVINLNASSSKEDSKYWEPKNIIMTKHFKVLTPSPPSALLSEMPEPGQATMLDLSGTFRS</sequence>
<evidence type="ECO:0000256" key="9">
    <source>
        <dbReference type="ARBA" id="ARBA00022824"/>
    </source>
</evidence>
<dbReference type="InterPro" id="IPR027005">
    <property type="entry name" value="PMT-like"/>
</dbReference>
<proteinExistence type="inferred from homology"/>
<evidence type="ECO:0000256" key="12">
    <source>
        <dbReference type="ARBA" id="ARBA00039583"/>
    </source>
</evidence>
<dbReference type="InterPro" id="IPR036300">
    <property type="entry name" value="MIR_dom_sf"/>
</dbReference>
<keyword evidence="11 16" id="KW-0472">Membrane</keyword>
<comment type="catalytic activity">
    <reaction evidence="13">
        <text>a di-trans,poly-cis-dolichyl beta-D-mannosyl phosphate + L-threonyl-[protein] = 3-O-(alpha-D-mannosyl)-L-threonyl-[protein] + a di-trans,poly-cis-dolichyl phosphate + H(+)</text>
        <dbReference type="Rhea" id="RHEA:53396"/>
        <dbReference type="Rhea" id="RHEA-COMP:11060"/>
        <dbReference type="Rhea" id="RHEA-COMP:13547"/>
        <dbReference type="Rhea" id="RHEA-COMP:19498"/>
        <dbReference type="Rhea" id="RHEA-COMP:19501"/>
        <dbReference type="ChEBI" id="CHEBI:15378"/>
        <dbReference type="ChEBI" id="CHEBI:30013"/>
        <dbReference type="ChEBI" id="CHEBI:57683"/>
        <dbReference type="ChEBI" id="CHEBI:58211"/>
        <dbReference type="ChEBI" id="CHEBI:137323"/>
        <dbReference type="EC" id="2.4.1.109"/>
    </reaction>
</comment>
<feature type="non-terminal residue" evidence="18">
    <location>
        <position position="1"/>
    </location>
</feature>
<keyword evidence="19" id="KW-1185">Reference proteome</keyword>
<evidence type="ECO:0000256" key="8">
    <source>
        <dbReference type="ARBA" id="ARBA00022737"/>
    </source>
</evidence>
<dbReference type="InterPro" id="IPR032421">
    <property type="entry name" value="PMT_4TMC"/>
</dbReference>
<dbReference type="CDD" id="cd23282">
    <property type="entry name" value="beta-trefoil_MIR_POMT2"/>
    <property type="match status" value="1"/>
</dbReference>
<dbReference type="Pfam" id="PF00653">
    <property type="entry name" value="BIR"/>
    <property type="match status" value="1"/>
</dbReference>
<dbReference type="PROSITE" id="PS50143">
    <property type="entry name" value="BIR_REPEAT_2"/>
    <property type="match status" value="1"/>
</dbReference>
<feature type="transmembrane region" description="Helical" evidence="16">
    <location>
        <begin position="72"/>
        <end position="89"/>
    </location>
</feature>
<evidence type="ECO:0000256" key="4">
    <source>
        <dbReference type="ARBA" id="ARBA00012839"/>
    </source>
</evidence>
<feature type="transmembrane region" description="Helical" evidence="16">
    <location>
        <begin position="509"/>
        <end position="527"/>
    </location>
</feature>
<feature type="domain" description="MIR" evidence="17">
    <location>
        <begin position="215"/>
        <end position="271"/>
    </location>
</feature>
<dbReference type="SUPFAM" id="SSF82109">
    <property type="entry name" value="MIR domain"/>
    <property type="match status" value="1"/>
</dbReference>
<evidence type="ECO:0000256" key="14">
    <source>
        <dbReference type="ARBA" id="ARBA00045102"/>
    </source>
</evidence>
<dbReference type="InterPro" id="IPR016093">
    <property type="entry name" value="MIR_motif"/>
</dbReference>
<dbReference type="Pfam" id="PF02815">
    <property type="entry name" value="MIR"/>
    <property type="match status" value="1"/>
</dbReference>
<name>A0ABN8I2J4_9NEOP</name>
<comment type="pathway">
    <text evidence="2">Protein modification; protein glycosylation.</text>
</comment>
<feature type="transmembrane region" description="Helical" evidence="16">
    <location>
        <begin position="21"/>
        <end position="42"/>
    </location>
</feature>
<evidence type="ECO:0000313" key="19">
    <source>
        <dbReference type="Proteomes" id="UP000837857"/>
    </source>
</evidence>
<dbReference type="Proteomes" id="UP000837857">
    <property type="component" value="Chromosome 16"/>
</dbReference>
<evidence type="ECO:0000256" key="16">
    <source>
        <dbReference type="SAM" id="Phobius"/>
    </source>
</evidence>
<dbReference type="EMBL" id="OW152828">
    <property type="protein sequence ID" value="CAH2045951.1"/>
    <property type="molecule type" value="Genomic_DNA"/>
</dbReference>
<gene>
    <name evidence="18" type="ORF">IPOD504_LOCUS5306</name>
</gene>
<dbReference type="InterPro" id="IPR001370">
    <property type="entry name" value="BIR_rpt"/>
</dbReference>
<keyword evidence="9" id="KW-0256">Endoplasmic reticulum</keyword>
<feature type="region of interest" description="Disordered" evidence="15">
    <location>
        <begin position="997"/>
        <end position="1020"/>
    </location>
</feature>
<evidence type="ECO:0000256" key="5">
    <source>
        <dbReference type="ARBA" id="ARBA00022676"/>
    </source>
</evidence>
<dbReference type="CDD" id="cd00022">
    <property type="entry name" value="BIR"/>
    <property type="match status" value="1"/>
</dbReference>
<dbReference type="Pfam" id="PF02366">
    <property type="entry name" value="PMT"/>
    <property type="match status" value="1"/>
</dbReference>
<evidence type="ECO:0000256" key="7">
    <source>
        <dbReference type="ARBA" id="ARBA00022692"/>
    </source>
</evidence>
<keyword evidence="5" id="KW-0328">Glycosyltransferase</keyword>
<accession>A0ABN8I2J4</accession>
<protein>
    <recommendedName>
        <fullName evidence="12">Protein O-mannosyl-transferase 2</fullName>
        <ecNumber evidence="4">2.4.1.109</ecNumber>
    </recommendedName>
</protein>
<evidence type="ECO:0000256" key="2">
    <source>
        <dbReference type="ARBA" id="ARBA00004922"/>
    </source>
</evidence>
<keyword evidence="8" id="KW-0677">Repeat</keyword>
<keyword evidence="7 16" id="KW-0812">Transmembrane</keyword>
<evidence type="ECO:0000256" key="10">
    <source>
        <dbReference type="ARBA" id="ARBA00022989"/>
    </source>
</evidence>
<evidence type="ECO:0000256" key="15">
    <source>
        <dbReference type="SAM" id="MobiDB-lite"/>
    </source>
</evidence>
<feature type="transmembrane region" description="Helical" evidence="16">
    <location>
        <begin position="109"/>
        <end position="139"/>
    </location>
</feature>
<keyword evidence="6" id="KW-0808">Transferase</keyword>
<comment type="similarity">
    <text evidence="3">Belongs to the glycosyltransferase 39 family.</text>
</comment>
<feature type="domain" description="MIR" evidence="17">
    <location>
        <begin position="279"/>
        <end position="335"/>
    </location>
</feature>
<dbReference type="PANTHER" id="PTHR10050:SF46">
    <property type="entry name" value="PROTEIN O-MANNOSYL-TRANSFERASE 2"/>
    <property type="match status" value="1"/>
</dbReference>
<dbReference type="SMART" id="SM00472">
    <property type="entry name" value="MIR"/>
    <property type="match status" value="3"/>
</dbReference>
<evidence type="ECO:0000256" key="13">
    <source>
        <dbReference type="ARBA" id="ARBA00045085"/>
    </source>
</evidence>
<feature type="transmembrane region" description="Helical" evidence="16">
    <location>
        <begin position="579"/>
        <end position="599"/>
    </location>
</feature>
<dbReference type="Gene3D" id="1.10.1170.10">
    <property type="entry name" value="Inhibitor Of Apoptosis Protein (2mihbC-IAP-1), Chain A"/>
    <property type="match status" value="1"/>
</dbReference>
<dbReference type="Pfam" id="PF16192">
    <property type="entry name" value="PMT_4TMC"/>
    <property type="match status" value="1"/>
</dbReference>
<organism evidence="18 19">
    <name type="scientific">Iphiclides podalirius</name>
    <name type="common">scarce swallowtail</name>
    <dbReference type="NCBI Taxonomy" id="110791"/>
    <lineage>
        <taxon>Eukaryota</taxon>
        <taxon>Metazoa</taxon>
        <taxon>Ecdysozoa</taxon>
        <taxon>Arthropoda</taxon>
        <taxon>Hexapoda</taxon>
        <taxon>Insecta</taxon>
        <taxon>Pterygota</taxon>
        <taxon>Neoptera</taxon>
        <taxon>Endopterygota</taxon>
        <taxon>Lepidoptera</taxon>
        <taxon>Glossata</taxon>
        <taxon>Ditrysia</taxon>
        <taxon>Papilionoidea</taxon>
        <taxon>Papilionidae</taxon>
        <taxon>Papilioninae</taxon>
        <taxon>Iphiclides</taxon>
    </lineage>
</organism>
<dbReference type="Gene3D" id="2.80.10.50">
    <property type="match status" value="1"/>
</dbReference>
<comment type="catalytic activity">
    <reaction evidence="14">
        <text>a di-trans,poly-cis-dolichyl beta-D-mannosyl phosphate + L-seryl-[protein] = 3-O-(alpha-D-mannosyl)-L-seryl-[protein] + a di-trans,poly-cis-dolichyl phosphate + H(+)</text>
        <dbReference type="Rhea" id="RHEA:17377"/>
        <dbReference type="Rhea" id="RHEA-COMP:9863"/>
        <dbReference type="Rhea" id="RHEA-COMP:13546"/>
        <dbReference type="Rhea" id="RHEA-COMP:19498"/>
        <dbReference type="Rhea" id="RHEA-COMP:19501"/>
        <dbReference type="ChEBI" id="CHEBI:15378"/>
        <dbReference type="ChEBI" id="CHEBI:29999"/>
        <dbReference type="ChEBI" id="CHEBI:57683"/>
        <dbReference type="ChEBI" id="CHEBI:58211"/>
        <dbReference type="ChEBI" id="CHEBI:137321"/>
        <dbReference type="EC" id="2.4.1.109"/>
    </reaction>
</comment>
<feature type="transmembrane region" description="Helical" evidence="16">
    <location>
        <begin position="468"/>
        <end position="489"/>
    </location>
</feature>
<keyword evidence="10 16" id="KW-1133">Transmembrane helix</keyword>
<dbReference type="PROSITE" id="PS50919">
    <property type="entry name" value="MIR"/>
    <property type="match status" value="3"/>
</dbReference>
<evidence type="ECO:0000256" key="11">
    <source>
        <dbReference type="ARBA" id="ARBA00023136"/>
    </source>
</evidence>
<feature type="compositionally biased region" description="Polar residues" evidence="15">
    <location>
        <begin position="997"/>
        <end position="1007"/>
    </location>
</feature>
<dbReference type="PANTHER" id="PTHR10050">
    <property type="entry name" value="DOLICHYL-PHOSPHATE-MANNOSE--PROTEIN MANNOSYLTRANSFERASE"/>
    <property type="match status" value="1"/>
</dbReference>
<evidence type="ECO:0000256" key="1">
    <source>
        <dbReference type="ARBA" id="ARBA00004477"/>
    </source>
</evidence>
<reference evidence="18" key="1">
    <citation type="submission" date="2022-03" db="EMBL/GenBank/DDBJ databases">
        <authorList>
            <person name="Martin H S."/>
        </authorList>
    </citation>
    <scope>NUCLEOTIDE SEQUENCE</scope>
</reference>